<evidence type="ECO:0000313" key="2">
    <source>
        <dbReference type="EMBL" id="CCM65965.1"/>
    </source>
</evidence>
<proteinExistence type="predicted"/>
<reference evidence="2 3" key="1">
    <citation type="journal article" date="2013" name="ISME J.">
        <title>Metabolic model for the filamentous 'Candidatus Microthrix parvicella' based on genomic and metagenomic analyses.</title>
        <authorList>
            <person name="Jon McIlroy S."/>
            <person name="Kristiansen R."/>
            <person name="Albertsen M."/>
            <person name="Michael Karst S."/>
            <person name="Rossetti S."/>
            <person name="Lund Nielsen J."/>
            <person name="Tandoi V."/>
            <person name="James Seviour R."/>
            <person name="Nielsen P.H."/>
        </authorList>
    </citation>
    <scope>NUCLEOTIDE SEQUENCE [LARGE SCALE GENOMIC DNA]</scope>
    <source>
        <strain evidence="2 3">RN1</strain>
    </source>
</reference>
<evidence type="ECO:0000313" key="3">
    <source>
        <dbReference type="Proteomes" id="UP000018291"/>
    </source>
</evidence>
<dbReference type="AlphaFoldDB" id="R4Z5H9"/>
<feature type="region of interest" description="Disordered" evidence="1">
    <location>
        <begin position="1"/>
        <end position="22"/>
    </location>
</feature>
<accession>R4Z5H9</accession>
<dbReference type="EMBL" id="CANL01000087">
    <property type="protein sequence ID" value="CCM65965.1"/>
    <property type="molecule type" value="Genomic_DNA"/>
</dbReference>
<comment type="caution">
    <text evidence="2">The sequence shown here is derived from an EMBL/GenBank/DDBJ whole genome shotgun (WGS) entry which is preliminary data.</text>
</comment>
<keyword evidence="3" id="KW-1185">Reference proteome</keyword>
<evidence type="ECO:0000256" key="1">
    <source>
        <dbReference type="SAM" id="MobiDB-lite"/>
    </source>
</evidence>
<dbReference type="HOGENOM" id="CLU_3424661_0_0_11"/>
<name>R4Z5H9_9ACTN</name>
<dbReference type="Proteomes" id="UP000018291">
    <property type="component" value="Unassembled WGS sequence"/>
</dbReference>
<sequence length="22" mass="2424">MSVNEHADRSVGPIMNLQPVDN</sequence>
<protein>
    <submittedName>
        <fullName evidence="2">Uncharacterized protein</fullName>
    </submittedName>
</protein>
<organism evidence="2 3">
    <name type="scientific">Candidatus Neomicrothrix parvicella RN1</name>
    <dbReference type="NCBI Taxonomy" id="1229780"/>
    <lineage>
        <taxon>Bacteria</taxon>
        <taxon>Bacillati</taxon>
        <taxon>Actinomycetota</taxon>
        <taxon>Acidimicrobiia</taxon>
        <taxon>Acidimicrobiales</taxon>
        <taxon>Microthrixaceae</taxon>
        <taxon>Candidatus Neomicrothrix</taxon>
    </lineage>
</organism>
<dbReference type="STRING" id="1229780.BN381_90036"/>
<gene>
    <name evidence="2" type="ORF">BN381_90036</name>
</gene>